<keyword evidence="3" id="KW-1133">Transmembrane helix</keyword>
<dbReference type="Gene3D" id="2.10.50.10">
    <property type="entry name" value="Tumor Necrosis Factor Receptor, subunit A, domain 2"/>
    <property type="match status" value="1"/>
</dbReference>
<feature type="disulfide bond" evidence="1">
    <location>
        <begin position="103"/>
        <end position="118"/>
    </location>
</feature>
<sequence>MSLLIAAELADQVNDNVTLCWFLLCSKAMPKSGWFYGLALLVFGFSCLNASEHAYHDSKKSLSECMFGPEDGGTSTFVKGNVTYPVCSPGKYFDNTTLKCTRCPPIHYMDGRNFCSRCKKCPVCSTENEEKIEACQKDSDTRCQTNATVPNITRNDETSILDPKIGLSSTPEGQVTPRHPPCFTPSHKPHPPLTLNPIHHGLRIDVFVLSTACIALAVAMLYLMIDRRKIRRNVGLRDERPQEPRMQQNNGEGNAFLNGRGPNDANDVV</sequence>
<evidence type="ECO:0000256" key="3">
    <source>
        <dbReference type="SAM" id="Phobius"/>
    </source>
</evidence>
<feature type="transmembrane region" description="Helical" evidence="3">
    <location>
        <begin position="206"/>
        <end position="225"/>
    </location>
</feature>
<dbReference type="AlphaFoldDB" id="A0A8B7YFQ2"/>
<dbReference type="Proteomes" id="UP000694845">
    <property type="component" value="Unplaced"/>
</dbReference>
<gene>
    <name evidence="6" type="primary">LOC110979189</name>
</gene>
<organism evidence="5 6">
    <name type="scientific">Acanthaster planci</name>
    <name type="common">Crown-of-thorns starfish</name>
    <dbReference type="NCBI Taxonomy" id="133434"/>
    <lineage>
        <taxon>Eukaryota</taxon>
        <taxon>Metazoa</taxon>
        <taxon>Echinodermata</taxon>
        <taxon>Eleutherozoa</taxon>
        <taxon>Asterozoa</taxon>
        <taxon>Asteroidea</taxon>
        <taxon>Valvatacea</taxon>
        <taxon>Valvatida</taxon>
        <taxon>Acanthasteridae</taxon>
        <taxon>Acanthaster</taxon>
    </lineage>
</organism>
<dbReference type="PROSITE" id="PS50050">
    <property type="entry name" value="TNFR_NGFR_2"/>
    <property type="match status" value="1"/>
</dbReference>
<protein>
    <submittedName>
        <fullName evidence="6">Uncharacterized protein LOC110979189 isoform X1</fullName>
    </submittedName>
</protein>
<dbReference type="GeneID" id="110979189"/>
<dbReference type="InterPro" id="IPR001368">
    <property type="entry name" value="TNFR/NGFR_Cys_rich_reg"/>
</dbReference>
<dbReference type="KEGG" id="aplc:110979189"/>
<evidence type="ECO:0000313" key="6">
    <source>
        <dbReference type="RefSeq" id="XP_022090476.1"/>
    </source>
</evidence>
<evidence type="ECO:0000256" key="2">
    <source>
        <dbReference type="SAM" id="MobiDB-lite"/>
    </source>
</evidence>
<feature type="repeat" description="TNFR-Cys" evidence="1">
    <location>
        <begin position="102"/>
        <end position="143"/>
    </location>
</feature>
<evidence type="ECO:0000256" key="1">
    <source>
        <dbReference type="PROSITE-ProRule" id="PRU00206"/>
    </source>
</evidence>
<reference evidence="6" key="1">
    <citation type="submission" date="2025-08" db="UniProtKB">
        <authorList>
            <consortium name="RefSeq"/>
        </authorList>
    </citation>
    <scope>IDENTIFICATION</scope>
</reference>
<name>A0A8B7YFQ2_ACAPL</name>
<proteinExistence type="predicted"/>
<keyword evidence="1" id="KW-1015">Disulfide bond</keyword>
<accession>A0A8B7YFQ2</accession>
<keyword evidence="3" id="KW-0472">Membrane</keyword>
<evidence type="ECO:0000313" key="5">
    <source>
        <dbReference type="Proteomes" id="UP000694845"/>
    </source>
</evidence>
<feature type="region of interest" description="Disordered" evidence="2">
    <location>
        <begin position="236"/>
        <end position="269"/>
    </location>
</feature>
<evidence type="ECO:0000259" key="4">
    <source>
        <dbReference type="PROSITE" id="PS50050"/>
    </source>
</evidence>
<keyword evidence="5" id="KW-1185">Reference proteome</keyword>
<feature type="domain" description="TNFR-Cys" evidence="4">
    <location>
        <begin position="102"/>
        <end position="143"/>
    </location>
</feature>
<comment type="caution">
    <text evidence="1">Lacks conserved residue(s) required for the propagation of feature annotation.</text>
</comment>
<dbReference type="RefSeq" id="XP_022090476.1">
    <property type="nucleotide sequence ID" value="XM_022234784.1"/>
</dbReference>
<keyword evidence="3" id="KW-0812">Transmembrane</keyword>